<sequence>MQFHRTLLYTLVAAPLALVSCNNDKADDALASSTLEVRLTDAPGDFRAVVLDVQKIEIHLKEEGNPDGWRLLPFKAQPINVLEYVNGRSALLVSSDFDPGTLKEIRLVLGPDSYVTGRDGQRYDLKTPSGQSSGIKLKLDKKNLYQQRDNYQLLLDFDVAKSIVERGNWKPGNDKKERYLLKPVIRVVAQDIRGGLRGTVTPAAALPQVLAIRSSITPADTFSTTADVAGAFQLGALPSGTYRVEFFPTATALAGQTGYKQVIRTGITVTNDQLTDIGSTPLQ</sequence>
<dbReference type="EMBL" id="FOHS01000004">
    <property type="protein sequence ID" value="SET89813.1"/>
    <property type="molecule type" value="Genomic_DNA"/>
</dbReference>
<dbReference type="Pfam" id="PF14321">
    <property type="entry name" value="DUF4382"/>
    <property type="match status" value="1"/>
</dbReference>
<evidence type="ECO:0000313" key="3">
    <source>
        <dbReference type="Proteomes" id="UP000198697"/>
    </source>
</evidence>
<dbReference type="InterPro" id="IPR025491">
    <property type="entry name" value="DUF4382"/>
</dbReference>
<name>A0A1I0I0N9_9BACT</name>
<organism evidence="2 3">
    <name type="scientific">Hymenobacter actinosclerus</name>
    <dbReference type="NCBI Taxonomy" id="82805"/>
    <lineage>
        <taxon>Bacteria</taxon>
        <taxon>Pseudomonadati</taxon>
        <taxon>Bacteroidota</taxon>
        <taxon>Cytophagia</taxon>
        <taxon>Cytophagales</taxon>
        <taxon>Hymenobacteraceae</taxon>
        <taxon>Hymenobacter</taxon>
    </lineage>
</organism>
<gene>
    <name evidence="2" type="ORF">SAMN04487998_3057</name>
</gene>
<accession>A0A1I0I0N9</accession>
<keyword evidence="3" id="KW-1185">Reference proteome</keyword>
<dbReference type="Proteomes" id="UP000198697">
    <property type="component" value="Unassembled WGS sequence"/>
</dbReference>
<dbReference type="GO" id="GO:0030246">
    <property type="term" value="F:carbohydrate binding"/>
    <property type="evidence" value="ECO:0007669"/>
    <property type="project" value="InterPro"/>
</dbReference>
<dbReference type="AlphaFoldDB" id="A0A1I0I0N9"/>
<evidence type="ECO:0000313" key="2">
    <source>
        <dbReference type="EMBL" id="SET89813.1"/>
    </source>
</evidence>
<dbReference type="SUPFAM" id="SSF49452">
    <property type="entry name" value="Starch-binding domain-like"/>
    <property type="match status" value="1"/>
</dbReference>
<evidence type="ECO:0000259" key="1">
    <source>
        <dbReference type="Pfam" id="PF14321"/>
    </source>
</evidence>
<dbReference type="STRING" id="82805.SAMN04487998_3057"/>
<dbReference type="RefSeq" id="WP_092773080.1">
    <property type="nucleotide sequence ID" value="NZ_FOHS01000004.1"/>
</dbReference>
<proteinExistence type="predicted"/>
<dbReference type="Gene3D" id="2.60.40.1120">
    <property type="entry name" value="Carboxypeptidase-like, regulatory domain"/>
    <property type="match status" value="1"/>
</dbReference>
<feature type="domain" description="DUF4382" evidence="1">
    <location>
        <begin position="33"/>
        <end position="183"/>
    </location>
</feature>
<reference evidence="3" key="1">
    <citation type="submission" date="2016-10" db="EMBL/GenBank/DDBJ databases">
        <authorList>
            <person name="Varghese N."/>
            <person name="Submissions S."/>
        </authorList>
    </citation>
    <scope>NUCLEOTIDE SEQUENCE [LARGE SCALE GENOMIC DNA]</scope>
    <source>
        <strain evidence="3">DSM 15310</strain>
    </source>
</reference>
<dbReference type="PROSITE" id="PS51257">
    <property type="entry name" value="PROKAR_LIPOPROTEIN"/>
    <property type="match status" value="1"/>
</dbReference>
<protein>
    <recommendedName>
        <fullName evidence="1">DUF4382 domain-containing protein</fullName>
    </recommendedName>
</protein>
<dbReference type="OrthoDB" id="2111471at2"/>
<dbReference type="InterPro" id="IPR013784">
    <property type="entry name" value="Carb-bd-like_fold"/>
</dbReference>